<dbReference type="Proteomes" id="UP000076532">
    <property type="component" value="Unassembled WGS sequence"/>
</dbReference>
<proteinExistence type="predicted"/>
<keyword evidence="2" id="KW-1185">Reference proteome</keyword>
<evidence type="ECO:0000313" key="1">
    <source>
        <dbReference type="EMBL" id="KZP03266.1"/>
    </source>
</evidence>
<sequence>MAQAIVRSWKVWNQGFAGGSSVIPGCGETTIWTMDHALEQMCEECAATTPTVTLPTRIRAVEEEVYFFFDSRNAPFYTRWPASLKHQAACHPSSGFPASLVEL</sequence>
<evidence type="ECO:0000313" key="2">
    <source>
        <dbReference type="Proteomes" id="UP000076532"/>
    </source>
</evidence>
<dbReference type="AlphaFoldDB" id="A0A167TTG8"/>
<reference evidence="1 2" key="1">
    <citation type="journal article" date="2016" name="Mol. Biol. Evol.">
        <title>Comparative Genomics of Early-Diverging Mushroom-Forming Fungi Provides Insights into the Origins of Lignocellulose Decay Capabilities.</title>
        <authorList>
            <person name="Nagy L.G."/>
            <person name="Riley R."/>
            <person name="Tritt A."/>
            <person name="Adam C."/>
            <person name="Daum C."/>
            <person name="Floudas D."/>
            <person name="Sun H."/>
            <person name="Yadav J.S."/>
            <person name="Pangilinan J."/>
            <person name="Larsson K.H."/>
            <person name="Matsuura K."/>
            <person name="Barry K."/>
            <person name="Labutti K."/>
            <person name="Kuo R."/>
            <person name="Ohm R.A."/>
            <person name="Bhattacharya S.S."/>
            <person name="Shirouzu T."/>
            <person name="Yoshinaga Y."/>
            <person name="Martin F.M."/>
            <person name="Grigoriev I.V."/>
            <person name="Hibbett D.S."/>
        </authorList>
    </citation>
    <scope>NUCLEOTIDE SEQUENCE [LARGE SCALE GENOMIC DNA]</scope>
    <source>
        <strain evidence="1 2">CBS 109695</strain>
    </source>
</reference>
<name>A0A167TTG8_9AGAM</name>
<accession>A0A167TTG8</accession>
<organism evidence="1 2">
    <name type="scientific">Athelia psychrophila</name>
    <dbReference type="NCBI Taxonomy" id="1759441"/>
    <lineage>
        <taxon>Eukaryota</taxon>
        <taxon>Fungi</taxon>
        <taxon>Dikarya</taxon>
        <taxon>Basidiomycota</taxon>
        <taxon>Agaricomycotina</taxon>
        <taxon>Agaricomycetes</taxon>
        <taxon>Agaricomycetidae</taxon>
        <taxon>Atheliales</taxon>
        <taxon>Atheliaceae</taxon>
        <taxon>Athelia</taxon>
    </lineage>
</organism>
<protein>
    <submittedName>
        <fullName evidence="1">Uncharacterized protein</fullName>
    </submittedName>
</protein>
<gene>
    <name evidence="1" type="ORF">FIBSPDRAFT_969159</name>
</gene>
<dbReference type="EMBL" id="KV418116">
    <property type="protein sequence ID" value="KZP03266.1"/>
    <property type="molecule type" value="Genomic_DNA"/>
</dbReference>